<protein>
    <submittedName>
        <fullName evidence="1">DsrE family protein</fullName>
    </submittedName>
</protein>
<dbReference type="EMBL" id="JAUOTP010000001">
    <property type="protein sequence ID" value="MDO6413382.1"/>
    <property type="molecule type" value="Genomic_DNA"/>
</dbReference>
<dbReference type="RefSeq" id="WP_303539737.1">
    <property type="nucleotide sequence ID" value="NZ_JAUOTP010000001.1"/>
</dbReference>
<proteinExistence type="predicted"/>
<evidence type="ECO:0000313" key="1">
    <source>
        <dbReference type="EMBL" id="MDO6413382.1"/>
    </source>
</evidence>
<keyword evidence="2" id="KW-1185">Reference proteome</keyword>
<organism evidence="1 2">
    <name type="scientific">Sphingomonas natans</name>
    <dbReference type="NCBI Taxonomy" id="3063330"/>
    <lineage>
        <taxon>Bacteria</taxon>
        <taxon>Pseudomonadati</taxon>
        <taxon>Pseudomonadota</taxon>
        <taxon>Alphaproteobacteria</taxon>
        <taxon>Sphingomonadales</taxon>
        <taxon>Sphingomonadaceae</taxon>
        <taxon>Sphingomonas</taxon>
    </lineage>
</organism>
<accession>A0ABT8Y5V7</accession>
<name>A0ABT8Y5V7_9SPHN</name>
<sequence>MRRGLTIIVSGPDPDRLRSALGIAAAEAALGGKVRLFFDAGSVSLLAALPAALQPLRDAALDLGVQVFVCQTGLAEQDIRLDPRFEAAGLVALMAGLGEDRLLLA</sequence>
<dbReference type="SUPFAM" id="SSF75169">
    <property type="entry name" value="DsrEFH-like"/>
    <property type="match status" value="1"/>
</dbReference>
<gene>
    <name evidence="1" type="ORF">Q4F19_03210</name>
</gene>
<reference evidence="1" key="1">
    <citation type="submission" date="2023-07" db="EMBL/GenBank/DDBJ databases">
        <authorList>
            <person name="Kim M."/>
        </authorList>
    </citation>
    <scope>NUCLEOTIDE SEQUENCE</scope>
    <source>
        <strain evidence="1">BIUV-7</strain>
    </source>
</reference>
<dbReference type="Gene3D" id="3.40.1260.10">
    <property type="entry name" value="DsrEFH-like"/>
    <property type="match status" value="1"/>
</dbReference>
<dbReference type="InterPro" id="IPR027396">
    <property type="entry name" value="DsrEFH-like"/>
</dbReference>
<evidence type="ECO:0000313" key="2">
    <source>
        <dbReference type="Proteomes" id="UP001169764"/>
    </source>
</evidence>
<comment type="caution">
    <text evidence="1">The sequence shown here is derived from an EMBL/GenBank/DDBJ whole genome shotgun (WGS) entry which is preliminary data.</text>
</comment>
<dbReference type="Proteomes" id="UP001169764">
    <property type="component" value="Unassembled WGS sequence"/>
</dbReference>